<accession>A0ACB7YAT6</accession>
<evidence type="ECO:0000313" key="2">
    <source>
        <dbReference type="Proteomes" id="UP000828048"/>
    </source>
</evidence>
<sequence length="298" mass="33199">MALKLVVEWMRSVADGVGEHDSVINSKDRDGNTIFHLAAAFKQKETPMAESDFLDLEDGTTDFGATTNLCLLGKVLNSKPLNANAITNVLNIVWKTRAAFHVVPWSSNNTYLFRFEDEADKIAILKDGPWSIMNNLLVLKGLTDGVVVSELDFSLCPFWVQIHGLPIEKMSRANAEIIGNCIGNLLAIEVSHGGLLLDRSFLRVKVEVNTNLPLPKGFWLKRCGSSPTDLWISYKYEKLPDFCYACGRIGHENRNCKFVSRETRDISGYGPELRTGKARKADTIVHEVSLTVRAADEQ</sequence>
<protein>
    <submittedName>
        <fullName evidence="1">Uncharacterized protein</fullName>
    </submittedName>
</protein>
<comment type="caution">
    <text evidence="1">The sequence shown here is derived from an EMBL/GenBank/DDBJ whole genome shotgun (WGS) entry which is preliminary data.</text>
</comment>
<evidence type="ECO:0000313" key="1">
    <source>
        <dbReference type="EMBL" id="KAH7850237.1"/>
    </source>
</evidence>
<reference evidence="1 2" key="1">
    <citation type="journal article" date="2021" name="Hortic Res">
        <title>High-quality reference genome and annotation aids understanding of berry development for evergreen blueberry (Vaccinium darrowii).</title>
        <authorList>
            <person name="Yu J."/>
            <person name="Hulse-Kemp A.M."/>
            <person name="Babiker E."/>
            <person name="Staton M."/>
        </authorList>
    </citation>
    <scope>NUCLEOTIDE SEQUENCE [LARGE SCALE GENOMIC DNA]</scope>
    <source>
        <strain evidence="2">cv. NJ 8807/NJ 8810</strain>
        <tissue evidence="1">Young leaf</tissue>
    </source>
</reference>
<dbReference type="EMBL" id="CM037157">
    <property type="protein sequence ID" value="KAH7850237.1"/>
    <property type="molecule type" value="Genomic_DNA"/>
</dbReference>
<gene>
    <name evidence="1" type="ORF">Vadar_029677</name>
</gene>
<keyword evidence="2" id="KW-1185">Reference proteome</keyword>
<dbReference type="Proteomes" id="UP000828048">
    <property type="component" value="Chromosome 7"/>
</dbReference>
<proteinExistence type="predicted"/>
<name>A0ACB7YAT6_9ERIC</name>
<organism evidence="1 2">
    <name type="scientific">Vaccinium darrowii</name>
    <dbReference type="NCBI Taxonomy" id="229202"/>
    <lineage>
        <taxon>Eukaryota</taxon>
        <taxon>Viridiplantae</taxon>
        <taxon>Streptophyta</taxon>
        <taxon>Embryophyta</taxon>
        <taxon>Tracheophyta</taxon>
        <taxon>Spermatophyta</taxon>
        <taxon>Magnoliopsida</taxon>
        <taxon>eudicotyledons</taxon>
        <taxon>Gunneridae</taxon>
        <taxon>Pentapetalae</taxon>
        <taxon>asterids</taxon>
        <taxon>Ericales</taxon>
        <taxon>Ericaceae</taxon>
        <taxon>Vaccinioideae</taxon>
        <taxon>Vaccinieae</taxon>
        <taxon>Vaccinium</taxon>
    </lineage>
</organism>